<keyword evidence="3" id="KW-1185">Reference proteome</keyword>
<organism evidence="2 3">
    <name type="scientific">Lentibacillus amyloliquefaciens</name>
    <dbReference type="NCBI Taxonomy" id="1472767"/>
    <lineage>
        <taxon>Bacteria</taxon>
        <taxon>Bacillati</taxon>
        <taxon>Bacillota</taxon>
        <taxon>Bacilli</taxon>
        <taxon>Bacillales</taxon>
        <taxon>Bacillaceae</taxon>
        <taxon>Lentibacillus</taxon>
    </lineage>
</organism>
<dbReference type="EMBL" id="CP013862">
    <property type="protein sequence ID" value="ALX49555.1"/>
    <property type="molecule type" value="Genomic_DNA"/>
</dbReference>
<dbReference type="STRING" id="1472767.AOX59_13870"/>
<evidence type="ECO:0000313" key="3">
    <source>
        <dbReference type="Proteomes" id="UP000050331"/>
    </source>
</evidence>
<keyword evidence="1" id="KW-0472">Membrane</keyword>
<dbReference type="KEGG" id="lao:AOX59_13870"/>
<protein>
    <submittedName>
        <fullName evidence="2">Uncharacterized protein</fullName>
    </submittedName>
</protein>
<keyword evidence="1" id="KW-0812">Transmembrane</keyword>
<evidence type="ECO:0000256" key="1">
    <source>
        <dbReference type="SAM" id="Phobius"/>
    </source>
</evidence>
<gene>
    <name evidence="2" type="ORF">AOX59_13870</name>
</gene>
<dbReference type="AlphaFoldDB" id="A0A0U4F9R1"/>
<dbReference type="Proteomes" id="UP000050331">
    <property type="component" value="Chromosome"/>
</dbReference>
<accession>A0A0U4F9R1</accession>
<sequence>MRCLPLRKYTARTLGLALSLLARKERSLWGLNVFAFPLESSCISFAIAALIGAEGSRILRESGRMKSEQEEVFASEEAEALP</sequence>
<name>A0A0U4F9R1_9BACI</name>
<feature type="transmembrane region" description="Helical" evidence="1">
    <location>
        <begin position="34"/>
        <end position="53"/>
    </location>
</feature>
<evidence type="ECO:0000313" key="2">
    <source>
        <dbReference type="EMBL" id="ALX49555.1"/>
    </source>
</evidence>
<reference evidence="2 3" key="1">
    <citation type="submission" date="2016-01" db="EMBL/GenBank/DDBJ databases">
        <title>Complete genome sequence of strain Lentibacillus amyloliquefaciens LAM0015T isolated from saline sediment.</title>
        <authorList>
            <person name="Wang J.-L."/>
            <person name="He M.-X."/>
        </authorList>
    </citation>
    <scope>NUCLEOTIDE SEQUENCE [LARGE SCALE GENOMIC DNA]</scope>
    <source>
        <strain evidence="2 3">LAM0015</strain>
    </source>
</reference>
<proteinExistence type="predicted"/>
<keyword evidence="1" id="KW-1133">Transmembrane helix</keyword>